<dbReference type="AlphaFoldDB" id="A0A3S5BSJ3"/>
<dbReference type="Proteomes" id="UP000784294">
    <property type="component" value="Unassembled WGS sequence"/>
</dbReference>
<name>A0A3S5BSJ3_9PLAT</name>
<sequence length="195" mass="21080">MSCDVSILLYLKSEKLGLSRPPLSRIVHTRSPLHLNDVQKSNSSRSIEVSIKDPTSPISILSTCEDEFPEDATLTNVFLCRGLYDVKIRRVVRNPSLMHFHLPSLGSLLCSSPGCSTPQDNTSLLALTSSRTIASSAAIPLPSTASSPSSANIASVTSSVLTLSEPRNTKRLFSTLHTSTDATSRLDLQNLDYGH</sequence>
<keyword evidence="2" id="KW-1185">Reference proteome</keyword>
<dbReference type="OrthoDB" id="1922186at2759"/>
<gene>
    <name evidence="1" type="ORF">PXEA_LOCUS31158</name>
</gene>
<organism evidence="1 2">
    <name type="scientific">Protopolystoma xenopodis</name>
    <dbReference type="NCBI Taxonomy" id="117903"/>
    <lineage>
        <taxon>Eukaryota</taxon>
        <taxon>Metazoa</taxon>
        <taxon>Spiralia</taxon>
        <taxon>Lophotrochozoa</taxon>
        <taxon>Platyhelminthes</taxon>
        <taxon>Monogenea</taxon>
        <taxon>Polyopisthocotylea</taxon>
        <taxon>Polystomatidea</taxon>
        <taxon>Polystomatidae</taxon>
        <taxon>Protopolystoma</taxon>
    </lineage>
</organism>
<protein>
    <submittedName>
        <fullName evidence="1">Uncharacterized protein</fullName>
    </submittedName>
</protein>
<evidence type="ECO:0000313" key="1">
    <source>
        <dbReference type="EMBL" id="VEL37718.1"/>
    </source>
</evidence>
<proteinExistence type="predicted"/>
<dbReference type="EMBL" id="CAAALY010255786">
    <property type="protein sequence ID" value="VEL37718.1"/>
    <property type="molecule type" value="Genomic_DNA"/>
</dbReference>
<accession>A0A3S5BSJ3</accession>
<evidence type="ECO:0000313" key="2">
    <source>
        <dbReference type="Proteomes" id="UP000784294"/>
    </source>
</evidence>
<reference evidence="1" key="1">
    <citation type="submission" date="2018-11" db="EMBL/GenBank/DDBJ databases">
        <authorList>
            <consortium name="Pathogen Informatics"/>
        </authorList>
    </citation>
    <scope>NUCLEOTIDE SEQUENCE</scope>
</reference>
<comment type="caution">
    <text evidence="1">The sequence shown here is derived from an EMBL/GenBank/DDBJ whole genome shotgun (WGS) entry which is preliminary data.</text>
</comment>